<dbReference type="PROSITE" id="PS50883">
    <property type="entry name" value="EAL"/>
    <property type="match status" value="1"/>
</dbReference>
<dbReference type="SUPFAM" id="SSF54975">
    <property type="entry name" value="Acylphosphatase/BLUF domain-like"/>
    <property type="match status" value="1"/>
</dbReference>
<dbReference type="PANTHER" id="PTHR33121">
    <property type="entry name" value="CYCLIC DI-GMP PHOSPHODIESTERASE PDEF"/>
    <property type="match status" value="1"/>
</dbReference>
<dbReference type="InterPro" id="IPR036046">
    <property type="entry name" value="Acylphosphatase-like_dom_sf"/>
</dbReference>
<dbReference type="InterPro" id="IPR001633">
    <property type="entry name" value="EAL_dom"/>
</dbReference>
<proteinExistence type="predicted"/>
<dbReference type="EMBL" id="CP114058">
    <property type="protein sequence ID" value="WAT02444.1"/>
    <property type="molecule type" value="Genomic_DNA"/>
</dbReference>
<dbReference type="RefSeq" id="WP_045047770.1">
    <property type="nucleotide sequence ID" value="NZ_CP114058.1"/>
</dbReference>
<dbReference type="InterPro" id="IPR007024">
    <property type="entry name" value="BLUF_domain"/>
</dbReference>
<protein>
    <submittedName>
        <fullName evidence="3">Diguanylate phosphodiesterase</fullName>
    </submittedName>
</protein>
<feature type="domain" description="EAL" evidence="1">
    <location>
        <begin position="154"/>
        <end position="403"/>
    </location>
</feature>
<dbReference type="SMART" id="SM00052">
    <property type="entry name" value="EAL"/>
    <property type="match status" value="1"/>
</dbReference>
<dbReference type="InterPro" id="IPR050706">
    <property type="entry name" value="Cyclic-di-GMP_PDE-like"/>
</dbReference>
<dbReference type="InterPro" id="IPR035919">
    <property type="entry name" value="EAL_sf"/>
</dbReference>
<evidence type="ECO:0000259" key="1">
    <source>
        <dbReference type="PROSITE" id="PS50883"/>
    </source>
</evidence>
<dbReference type="SMART" id="SM01034">
    <property type="entry name" value="BLUF"/>
    <property type="match status" value="1"/>
</dbReference>
<dbReference type="Pfam" id="PF00563">
    <property type="entry name" value="EAL"/>
    <property type="match status" value="1"/>
</dbReference>
<organism evidence="3 4">
    <name type="scientific">Rouxiella chamberiensis</name>
    <dbReference type="NCBI Taxonomy" id="1513468"/>
    <lineage>
        <taxon>Bacteria</taxon>
        <taxon>Pseudomonadati</taxon>
        <taxon>Pseudomonadota</taxon>
        <taxon>Gammaproteobacteria</taxon>
        <taxon>Enterobacterales</taxon>
        <taxon>Yersiniaceae</taxon>
        <taxon>Rouxiella</taxon>
    </lineage>
</organism>
<dbReference type="PANTHER" id="PTHR33121:SF15">
    <property type="entry name" value="BLUE LIGHT- AND TEMPERATURE-REGULATED ANTIREPRESSOR BLUF"/>
    <property type="match status" value="1"/>
</dbReference>
<dbReference type="Gene3D" id="3.20.20.450">
    <property type="entry name" value="EAL domain"/>
    <property type="match status" value="1"/>
</dbReference>
<evidence type="ECO:0000313" key="4">
    <source>
        <dbReference type="Proteomes" id="UP001164712"/>
    </source>
</evidence>
<name>A0ABY7HSS6_9GAMM</name>
<dbReference type="SUPFAM" id="SSF141868">
    <property type="entry name" value="EAL domain-like"/>
    <property type="match status" value="1"/>
</dbReference>
<accession>A0ABY7HSS6</accession>
<feature type="domain" description="BLUF" evidence="2">
    <location>
        <begin position="2"/>
        <end position="93"/>
    </location>
</feature>
<reference evidence="3" key="1">
    <citation type="submission" date="2022-12" db="EMBL/GenBank/DDBJ databases">
        <title>Complete genome sequence of an Australian strain of Rouxiella badensis DAR84756 and resolution of the R. badensis DSM100043 and R. chamberiensis DSM28324 genomes.</title>
        <authorList>
            <person name="Paul S."/>
            <person name="Anderson P.J."/>
            <person name="Maynard G."/>
            <person name="Dyall-Smith M."/>
            <person name="Kudinha T."/>
        </authorList>
    </citation>
    <scope>NUCLEOTIDE SEQUENCE</scope>
    <source>
        <strain evidence="3">DSM 28324</strain>
    </source>
</reference>
<dbReference type="Pfam" id="PF04940">
    <property type="entry name" value="BLUF"/>
    <property type="match status" value="1"/>
</dbReference>
<dbReference type="Gene3D" id="3.30.70.100">
    <property type="match status" value="1"/>
</dbReference>
<dbReference type="Proteomes" id="UP001164712">
    <property type="component" value="Chromosome"/>
</dbReference>
<dbReference type="PROSITE" id="PS50925">
    <property type="entry name" value="BLUF"/>
    <property type="match status" value="1"/>
</dbReference>
<dbReference type="CDD" id="cd01948">
    <property type="entry name" value="EAL"/>
    <property type="match status" value="1"/>
</dbReference>
<sequence>MLSTIIYRSHLSDDVQPDILPGLVAKATKLNALYGVTGILLFDGSHFFQLLEGPEEGVNTIYNRICQDDRHNNLVELMRDYAPARRFGNVGMELFDLQQYDEDSVLEAVLDKGTSKYKLTYEDRALQFLCTFVEAREKENYLEIPSADAWTFIASDAEAAMLESAETGSLDYSYAFQPIVDPLTRQVVSLEAELRSADGSPALKYFSQISGETVYEAELRSTQLAFAMAKKLGIGSKMLSIKLLPMSLVMVPNAVDYLLQEIHANGLVPEQIIIAVTENGVITREEEFAATIKQLKASGIRLAINDFGAGSAGLLLLTRVQPEQIVIDRNIISDVHKNGPKQAIVQAIIKFCSSLEISVIASGIEKAEEWMWLEAAGILNFQGALFSEPRLGGIPVVAWPEMD</sequence>
<evidence type="ECO:0000313" key="3">
    <source>
        <dbReference type="EMBL" id="WAT02444.1"/>
    </source>
</evidence>
<evidence type="ECO:0000259" key="2">
    <source>
        <dbReference type="PROSITE" id="PS50925"/>
    </source>
</evidence>
<keyword evidence="4" id="KW-1185">Reference proteome</keyword>
<gene>
    <name evidence="3" type="ORF">O1V66_07555</name>
</gene>